<dbReference type="Proteomes" id="UP000499080">
    <property type="component" value="Unassembled WGS sequence"/>
</dbReference>
<keyword evidence="5" id="KW-1185">Reference proteome</keyword>
<evidence type="ECO:0000313" key="5">
    <source>
        <dbReference type="Proteomes" id="UP000499080"/>
    </source>
</evidence>
<evidence type="ECO:0000313" key="2">
    <source>
        <dbReference type="EMBL" id="GBO41074.1"/>
    </source>
</evidence>
<accession>A0A4Y2WUS4</accession>
<gene>
    <name evidence="4" type="ORF">AVEN_122890_1</name>
    <name evidence="1" type="ORF">AVEN_27278_1</name>
    <name evidence="2" type="ORF">AVEN_34955_1</name>
    <name evidence="3" type="ORF">AVEN_59349_1</name>
</gene>
<comment type="caution">
    <text evidence="4">The sequence shown here is derived from an EMBL/GenBank/DDBJ whole genome shotgun (WGS) entry which is preliminary data.</text>
</comment>
<dbReference type="EMBL" id="BGPR01066756">
    <property type="protein sequence ID" value="GBO41205.1"/>
    <property type="molecule type" value="Genomic_DNA"/>
</dbReference>
<dbReference type="EMBL" id="BGPR01066544">
    <property type="protein sequence ID" value="GBO41073.1"/>
    <property type="molecule type" value="Genomic_DNA"/>
</dbReference>
<dbReference type="AlphaFoldDB" id="A0A4Y2WUS4"/>
<proteinExistence type="predicted"/>
<dbReference type="EMBL" id="BGPR01066546">
    <property type="protein sequence ID" value="GBO41074.1"/>
    <property type="molecule type" value="Genomic_DNA"/>
</dbReference>
<sequence>MAYGNTVFPPSDNFCSESIERVPRTLRVLMDPLSGKKRDESINAHKSALKPLPFINLPPGDANTLYTALKHADDDSLQQSSKI</sequence>
<name>A0A4Y2WUS4_ARAVE</name>
<evidence type="ECO:0000313" key="3">
    <source>
        <dbReference type="EMBL" id="GBO41199.1"/>
    </source>
</evidence>
<dbReference type="EMBL" id="BGPR01066754">
    <property type="protein sequence ID" value="GBO41199.1"/>
    <property type="molecule type" value="Genomic_DNA"/>
</dbReference>
<reference evidence="4 5" key="1">
    <citation type="journal article" date="2019" name="Sci. Rep.">
        <title>Orb-weaving spider Araneus ventricosus genome elucidates the spidroin gene catalogue.</title>
        <authorList>
            <person name="Kono N."/>
            <person name="Nakamura H."/>
            <person name="Ohtoshi R."/>
            <person name="Moran D.A.P."/>
            <person name="Shinohara A."/>
            <person name="Yoshida Y."/>
            <person name="Fujiwara M."/>
            <person name="Mori M."/>
            <person name="Tomita M."/>
            <person name="Arakawa K."/>
        </authorList>
    </citation>
    <scope>NUCLEOTIDE SEQUENCE [LARGE SCALE GENOMIC DNA]</scope>
</reference>
<evidence type="ECO:0000313" key="4">
    <source>
        <dbReference type="EMBL" id="GBO41205.1"/>
    </source>
</evidence>
<organism evidence="4 5">
    <name type="scientific">Araneus ventricosus</name>
    <name type="common">Orbweaver spider</name>
    <name type="synonym">Epeira ventricosa</name>
    <dbReference type="NCBI Taxonomy" id="182803"/>
    <lineage>
        <taxon>Eukaryota</taxon>
        <taxon>Metazoa</taxon>
        <taxon>Ecdysozoa</taxon>
        <taxon>Arthropoda</taxon>
        <taxon>Chelicerata</taxon>
        <taxon>Arachnida</taxon>
        <taxon>Araneae</taxon>
        <taxon>Araneomorphae</taxon>
        <taxon>Entelegynae</taxon>
        <taxon>Araneoidea</taxon>
        <taxon>Araneidae</taxon>
        <taxon>Araneus</taxon>
    </lineage>
</organism>
<evidence type="ECO:0000313" key="1">
    <source>
        <dbReference type="EMBL" id="GBO41073.1"/>
    </source>
</evidence>
<protein>
    <submittedName>
        <fullName evidence="4">Uncharacterized protein</fullName>
    </submittedName>
</protein>